<protein>
    <submittedName>
        <fullName evidence="2">Uncharacterized protein</fullName>
    </submittedName>
</protein>
<feature type="region of interest" description="Disordered" evidence="1">
    <location>
        <begin position="44"/>
        <end position="65"/>
    </location>
</feature>
<dbReference type="EMBL" id="ASGP02000002">
    <property type="protein sequence ID" value="KAH9522711.1"/>
    <property type="molecule type" value="Genomic_DNA"/>
</dbReference>
<sequence length="65" mass="7579">MHHNAREIFKSFQSCLLFFFTFLITQNTRLRFTYNCVDNNVLLDENGEKGEPPPPPPLPPPHVHD</sequence>
<proteinExistence type="predicted"/>
<keyword evidence="3" id="KW-1185">Reference proteome</keyword>
<evidence type="ECO:0000313" key="2">
    <source>
        <dbReference type="EMBL" id="KAH9522711.1"/>
    </source>
</evidence>
<accession>A0A922I8J9</accession>
<evidence type="ECO:0000256" key="1">
    <source>
        <dbReference type="SAM" id="MobiDB-lite"/>
    </source>
</evidence>
<organism evidence="2 3">
    <name type="scientific">Dermatophagoides farinae</name>
    <name type="common">American house dust mite</name>
    <dbReference type="NCBI Taxonomy" id="6954"/>
    <lineage>
        <taxon>Eukaryota</taxon>
        <taxon>Metazoa</taxon>
        <taxon>Ecdysozoa</taxon>
        <taxon>Arthropoda</taxon>
        <taxon>Chelicerata</taxon>
        <taxon>Arachnida</taxon>
        <taxon>Acari</taxon>
        <taxon>Acariformes</taxon>
        <taxon>Sarcoptiformes</taxon>
        <taxon>Astigmata</taxon>
        <taxon>Psoroptidia</taxon>
        <taxon>Analgoidea</taxon>
        <taxon>Pyroglyphidae</taxon>
        <taxon>Dermatophagoidinae</taxon>
        <taxon>Dermatophagoides</taxon>
    </lineage>
</organism>
<comment type="caution">
    <text evidence="2">The sequence shown here is derived from an EMBL/GenBank/DDBJ whole genome shotgun (WGS) entry which is preliminary data.</text>
</comment>
<reference evidence="2" key="1">
    <citation type="submission" date="2013-05" db="EMBL/GenBank/DDBJ databases">
        <authorList>
            <person name="Yim A.K.Y."/>
            <person name="Chan T.F."/>
            <person name="Ji K.M."/>
            <person name="Liu X.Y."/>
            <person name="Zhou J.W."/>
            <person name="Li R.Q."/>
            <person name="Yang K.Y."/>
            <person name="Li J."/>
            <person name="Li M."/>
            <person name="Law P.T.W."/>
            <person name="Wu Y.L."/>
            <person name="Cai Z.L."/>
            <person name="Qin H."/>
            <person name="Bao Y."/>
            <person name="Leung R.K.K."/>
            <person name="Ng P.K.S."/>
            <person name="Zou J."/>
            <person name="Zhong X.J."/>
            <person name="Ran P.X."/>
            <person name="Zhong N.S."/>
            <person name="Liu Z.G."/>
            <person name="Tsui S.K.W."/>
        </authorList>
    </citation>
    <scope>NUCLEOTIDE SEQUENCE</scope>
    <source>
        <strain evidence="2">Derf</strain>
        <tissue evidence="2">Whole organism</tissue>
    </source>
</reference>
<feature type="compositionally biased region" description="Pro residues" evidence="1">
    <location>
        <begin position="52"/>
        <end position="65"/>
    </location>
</feature>
<evidence type="ECO:0000313" key="3">
    <source>
        <dbReference type="Proteomes" id="UP000790347"/>
    </source>
</evidence>
<reference evidence="2" key="2">
    <citation type="journal article" date="2022" name="Res Sq">
        <title>Comparative Genomics Reveals Insights into the Divergent Evolution of Astigmatic Mites and Household Pest Adaptations.</title>
        <authorList>
            <person name="Xiong Q."/>
            <person name="Wan A.T.-Y."/>
            <person name="Liu X.-Y."/>
            <person name="Fung C.S.-H."/>
            <person name="Xiao X."/>
            <person name="Malainual N."/>
            <person name="Hou J."/>
            <person name="Wang L."/>
            <person name="Wang M."/>
            <person name="Yang K."/>
            <person name="Cui Y."/>
            <person name="Leung E."/>
            <person name="Nong W."/>
            <person name="Shin S.-K."/>
            <person name="Au S."/>
            <person name="Jeong K.Y."/>
            <person name="Chew F.T."/>
            <person name="Hui J."/>
            <person name="Leung T.F."/>
            <person name="Tungtrongchitr A."/>
            <person name="Zhong N."/>
            <person name="Liu Z."/>
            <person name="Tsui S."/>
        </authorList>
    </citation>
    <scope>NUCLEOTIDE SEQUENCE</scope>
    <source>
        <strain evidence="2">Derf</strain>
        <tissue evidence="2">Whole organism</tissue>
    </source>
</reference>
<dbReference type="AlphaFoldDB" id="A0A922I8J9"/>
<gene>
    <name evidence="2" type="ORF">DERF_006275</name>
</gene>
<dbReference type="Proteomes" id="UP000790347">
    <property type="component" value="Unassembled WGS sequence"/>
</dbReference>
<name>A0A922I8J9_DERFA</name>